<gene>
    <name evidence="3" type="ORF">IAA81_08570</name>
</gene>
<keyword evidence="2" id="KW-0812">Transmembrane</keyword>
<protein>
    <submittedName>
        <fullName evidence="3">Uncharacterized protein</fullName>
    </submittedName>
</protein>
<evidence type="ECO:0000313" key="4">
    <source>
        <dbReference type="Proteomes" id="UP000823638"/>
    </source>
</evidence>
<keyword evidence="2" id="KW-1133">Transmembrane helix</keyword>
<evidence type="ECO:0000256" key="1">
    <source>
        <dbReference type="SAM" id="MobiDB-lite"/>
    </source>
</evidence>
<comment type="caution">
    <text evidence="3">The sequence shown here is derived from an EMBL/GenBank/DDBJ whole genome shotgun (WGS) entry which is preliminary data.</text>
</comment>
<keyword evidence="2" id="KW-0472">Membrane</keyword>
<reference evidence="3" key="2">
    <citation type="journal article" date="2021" name="PeerJ">
        <title>Extensive microbial diversity within the chicken gut microbiome revealed by metagenomics and culture.</title>
        <authorList>
            <person name="Gilroy R."/>
            <person name="Ravi A."/>
            <person name="Getino M."/>
            <person name="Pursley I."/>
            <person name="Horton D.L."/>
            <person name="Alikhan N.F."/>
            <person name="Baker D."/>
            <person name="Gharbi K."/>
            <person name="Hall N."/>
            <person name="Watson M."/>
            <person name="Adriaenssens E.M."/>
            <person name="Foster-Nyarko E."/>
            <person name="Jarju S."/>
            <person name="Secka A."/>
            <person name="Antonio M."/>
            <person name="Oren A."/>
            <person name="Chaudhuri R.R."/>
            <person name="La Ragione R."/>
            <person name="Hildebrand F."/>
            <person name="Pallen M.J."/>
        </authorList>
    </citation>
    <scope>NUCLEOTIDE SEQUENCE</scope>
    <source>
        <strain evidence="3">10532</strain>
    </source>
</reference>
<accession>A0A9D9HQZ9</accession>
<dbReference type="AlphaFoldDB" id="A0A9D9HQZ9"/>
<proteinExistence type="predicted"/>
<name>A0A9D9HQZ9_9SPIR</name>
<evidence type="ECO:0000313" key="3">
    <source>
        <dbReference type="EMBL" id="MBO8458259.1"/>
    </source>
</evidence>
<dbReference type="EMBL" id="JADIMM010000099">
    <property type="protein sequence ID" value="MBO8458259.1"/>
    <property type="molecule type" value="Genomic_DNA"/>
</dbReference>
<reference evidence="3" key="1">
    <citation type="submission" date="2020-10" db="EMBL/GenBank/DDBJ databases">
        <authorList>
            <person name="Gilroy R."/>
        </authorList>
    </citation>
    <scope>NUCLEOTIDE SEQUENCE</scope>
    <source>
        <strain evidence="3">10532</strain>
    </source>
</reference>
<sequence>MYGMKFPVFIFVLAVIVFFNYPLLPQTGSTLPGGDVGGVADEPSVTESYDKSGTGEGAVYEGNESLDAVTDTGEGEQEAFLPVPDTYRGIQLGMSLDEVKEVLKTEPVFGYRGERDVSMIPNPDRTLIETFGTGYIKKAWFQFSEDKLYIMTVVLDSDKIDYYSMYQSLSKKYGEPDSLSPRKALWNSDTVRLSLEKPLSVKYIDSVIYDSLLKESQAGIDYEELLQESFIESF</sequence>
<dbReference type="Proteomes" id="UP000823638">
    <property type="component" value="Unassembled WGS sequence"/>
</dbReference>
<feature type="transmembrane region" description="Helical" evidence="2">
    <location>
        <begin position="6"/>
        <end position="24"/>
    </location>
</feature>
<feature type="region of interest" description="Disordered" evidence="1">
    <location>
        <begin position="31"/>
        <end position="57"/>
    </location>
</feature>
<organism evidence="3 4">
    <name type="scientific">Candidatus Gallitreponema excrementavium</name>
    <dbReference type="NCBI Taxonomy" id="2840840"/>
    <lineage>
        <taxon>Bacteria</taxon>
        <taxon>Pseudomonadati</taxon>
        <taxon>Spirochaetota</taxon>
        <taxon>Spirochaetia</taxon>
        <taxon>Spirochaetales</taxon>
        <taxon>Candidatus Gallitreponema</taxon>
    </lineage>
</organism>
<evidence type="ECO:0000256" key="2">
    <source>
        <dbReference type="SAM" id="Phobius"/>
    </source>
</evidence>